<dbReference type="EMBL" id="MCRJ01000084">
    <property type="protein sequence ID" value="ODN69578.1"/>
    <property type="molecule type" value="Genomic_DNA"/>
</dbReference>
<name>A0A1E3GZS6_9HYPH</name>
<gene>
    <name evidence="1" type="ORF">A6302_03124</name>
</gene>
<sequence>MRLSNTSLSIDIPDEDWRAALSSARRGKDEPDLATAARGHLLGKAMQILRLRRQMQAVAAETSTPSPDQVRRLVDLMMQYDAYGHDDQAAERLRLGKSIPHGTRTMPLKSRDQYESDAQQRIIDAHASASAALCRDSALPKGWTITVIGPLPDGHESRDTHISDEAW</sequence>
<accession>A0A1E3GZS6</accession>
<comment type="caution">
    <text evidence="1">The sequence shown here is derived from an EMBL/GenBank/DDBJ whole genome shotgun (WGS) entry which is preliminary data.</text>
</comment>
<keyword evidence="2" id="KW-1185">Reference proteome</keyword>
<evidence type="ECO:0000313" key="2">
    <source>
        <dbReference type="Proteomes" id="UP000094622"/>
    </source>
</evidence>
<protein>
    <submittedName>
        <fullName evidence="1">Uncharacterized protein</fullName>
    </submittedName>
</protein>
<dbReference type="RefSeq" id="WP_069307546.1">
    <property type="nucleotide sequence ID" value="NZ_MCRJ01000084.1"/>
</dbReference>
<organism evidence="1 2">
    <name type="scientific">Methylobrevis pamukkalensis</name>
    <dbReference type="NCBI Taxonomy" id="1439726"/>
    <lineage>
        <taxon>Bacteria</taxon>
        <taxon>Pseudomonadati</taxon>
        <taxon>Pseudomonadota</taxon>
        <taxon>Alphaproteobacteria</taxon>
        <taxon>Hyphomicrobiales</taxon>
        <taxon>Pleomorphomonadaceae</taxon>
        <taxon>Methylobrevis</taxon>
    </lineage>
</organism>
<dbReference type="AlphaFoldDB" id="A0A1E3GZS6"/>
<dbReference type="Proteomes" id="UP000094622">
    <property type="component" value="Unassembled WGS sequence"/>
</dbReference>
<proteinExistence type="predicted"/>
<reference evidence="1 2" key="1">
    <citation type="submission" date="2016-07" db="EMBL/GenBank/DDBJ databases">
        <title>Draft Genome Sequence of Methylobrevis pamukkalensis PK2.</title>
        <authorList>
            <person name="Vasilenko O.V."/>
            <person name="Doronina N.V."/>
            <person name="Shmareva M.N."/>
            <person name="Tarlachkov S.V."/>
            <person name="Mustakhimov I."/>
            <person name="Trotsenko Y.A."/>
        </authorList>
    </citation>
    <scope>NUCLEOTIDE SEQUENCE [LARGE SCALE GENOMIC DNA]</scope>
    <source>
        <strain evidence="1 2">PK2</strain>
    </source>
</reference>
<evidence type="ECO:0000313" key="1">
    <source>
        <dbReference type="EMBL" id="ODN69578.1"/>
    </source>
</evidence>